<feature type="compositionally biased region" description="Polar residues" evidence="1">
    <location>
        <begin position="1"/>
        <end position="24"/>
    </location>
</feature>
<organism evidence="2 3">
    <name type="scientific">Hebeloma cylindrosporum</name>
    <dbReference type="NCBI Taxonomy" id="76867"/>
    <lineage>
        <taxon>Eukaryota</taxon>
        <taxon>Fungi</taxon>
        <taxon>Dikarya</taxon>
        <taxon>Basidiomycota</taxon>
        <taxon>Agaricomycotina</taxon>
        <taxon>Agaricomycetes</taxon>
        <taxon>Agaricomycetidae</taxon>
        <taxon>Agaricales</taxon>
        <taxon>Agaricineae</taxon>
        <taxon>Hymenogastraceae</taxon>
        <taxon>Hebeloma</taxon>
    </lineage>
</organism>
<dbReference type="STRING" id="686832.A0A0C3C554"/>
<reference evidence="2 3" key="1">
    <citation type="submission" date="2014-04" db="EMBL/GenBank/DDBJ databases">
        <authorList>
            <consortium name="DOE Joint Genome Institute"/>
            <person name="Kuo A."/>
            <person name="Gay G."/>
            <person name="Dore J."/>
            <person name="Kohler A."/>
            <person name="Nagy L.G."/>
            <person name="Floudas D."/>
            <person name="Copeland A."/>
            <person name="Barry K.W."/>
            <person name="Cichocki N."/>
            <person name="Veneault-Fourrey C."/>
            <person name="LaButti K."/>
            <person name="Lindquist E.A."/>
            <person name="Lipzen A."/>
            <person name="Lundell T."/>
            <person name="Morin E."/>
            <person name="Murat C."/>
            <person name="Sun H."/>
            <person name="Tunlid A."/>
            <person name="Henrissat B."/>
            <person name="Grigoriev I.V."/>
            <person name="Hibbett D.S."/>
            <person name="Martin F."/>
            <person name="Nordberg H.P."/>
            <person name="Cantor M.N."/>
            <person name="Hua S.X."/>
        </authorList>
    </citation>
    <scope>NUCLEOTIDE SEQUENCE [LARGE SCALE GENOMIC DNA]</scope>
    <source>
        <strain evidence="3">h7</strain>
    </source>
</reference>
<feature type="region of interest" description="Disordered" evidence="1">
    <location>
        <begin position="1"/>
        <end position="30"/>
    </location>
</feature>
<evidence type="ECO:0000256" key="1">
    <source>
        <dbReference type="SAM" id="MobiDB-lite"/>
    </source>
</evidence>
<sequence length="113" mass="11647">MSSDSPTGTPTPQSSEPSKTTGQYHSVKGTLVEAVGNATGATSWVNSGKQEHAAGEAEYNAAQAKAYAEGAADRVVGRKDAIMGAISGDKAQEFAGNVRQDKGEAQQEANKFT</sequence>
<dbReference type="PANTHER" id="PTHR40460:SF1">
    <property type="entry name" value="CSBD-LIKE DOMAIN-CONTAINING PROTEIN"/>
    <property type="match status" value="1"/>
</dbReference>
<dbReference type="HOGENOM" id="CLU_167733_0_0_1"/>
<evidence type="ECO:0000313" key="3">
    <source>
        <dbReference type="Proteomes" id="UP000053424"/>
    </source>
</evidence>
<evidence type="ECO:0008006" key="4">
    <source>
        <dbReference type="Google" id="ProtNLM"/>
    </source>
</evidence>
<evidence type="ECO:0000313" key="2">
    <source>
        <dbReference type="EMBL" id="KIM39389.1"/>
    </source>
</evidence>
<name>A0A0C3C554_HEBCY</name>
<dbReference type="PANTHER" id="PTHR40460">
    <property type="entry name" value="CHROMOSOME 1, WHOLE GENOME SHOTGUN SEQUENCE"/>
    <property type="match status" value="1"/>
</dbReference>
<dbReference type="AlphaFoldDB" id="A0A0C3C554"/>
<reference evidence="3" key="2">
    <citation type="submission" date="2015-01" db="EMBL/GenBank/DDBJ databases">
        <title>Evolutionary Origins and Diversification of the Mycorrhizal Mutualists.</title>
        <authorList>
            <consortium name="DOE Joint Genome Institute"/>
            <consortium name="Mycorrhizal Genomics Consortium"/>
            <person name="Kohler A."/>
            <person name="Kuo A."/>
            <person name="Nagy L.G."/>
            <person name="Floudas D."/>
            <person name="Copeland A."/>
            <person name="Barry K.W."/>
            <person name="Cichocki N."/>
            <person name="Veneault-Fourrey C."/>
            <person name="LaButti K."/>
            <person name="Lindquist E.A."/>
            <person name="Lipzen A."/>
            <person name="Lundell T."/>
            <person name="Morin E."/>
            <person name="Murat C."/>
            <person name="Riley R."/>
            <person name="Ohm R."/>
            <person name="Sun H."/>
            <person name="Tunlid A."/>
            <person name="Henrissat B."/>
            <person name="Grigoriev I.V."/>
            <person name="Hibbett D.S."/>
            <person name="Martin F."/>
        </authorList>
    </citation>
    <scope>NUCLEOTIDE SEQUENCE [LARGE SCALE GENOMIC DNA]</scope>
    <source>
        <strain evidence="3">h7</strain>
    </source>
</reference>
<proteinExistence type="predicted"/>
<dbReference type="Proteomes" id="UP000053424">
    <property type="component" value="Unassembled WGS sequence"/>
</dbReference>
<accession>A0A0C3C554</accession>
<feature type="region of interest" description="Disordered" evidence="1">
    <location>
        <begin position="94"/>
        <end position="113"/>
    </location>
</feature>
<gene>
    <name evidence="2" type="ORF">M413DRAFT_29538</name>
</gene>
<protein>
    <recommendedName>
        <fullName evidence="4">CsbD-like domain-containing protein</fullName>
    </recommendedName>
</protein>
<dbReference type="EMBL" id="KN831786">
    <property type="protein sequence ID" value="KIM39389.1"/>
    <property type="molecule type" value="Genomic_DNA"/>
</dbReference>
<dbReference type="OrthoDB" id="9999611at2759"/>
<keyword evidence="3" id="KW-1185">Reference proteome</keyword>